<evidence type="ECO:0000313" key="4">
    <source>
        <dbReference type="EMBL" id="CAF4395932.1"/>
    </source>
</evidence>
<accession>A0A820Z0Q1</accession>
<dbReference type="EMBL" id="CAJOBR010000852">
    <property type="protein sequence ID" value="CAF4553537.1"/>
    <property type="molecule type" value="Genomic_DNA"/>
</dbReference>
<sequence>MYNSSITAIGISEEYDNVIEKIDVVFGSLKQVVDGQEDSKVKQTFEAIELQHEVEKEKKTQLLLKIGTSTAKPKIGEIYKLNIRLEMHLEQLGYRISEIDSLSSSNMSKTSSASSQKPQETPSREKRRPCLIWKMKENGIEILPIVTFGGRDLTKKMILDPIPNKNTLKPKMMNNMSESLRGYLMLMPIFIFDRSFLSETMPVAMPMRLDRSDLLYINYELSALNKEESEAQNKTIDNIDDSTMNINVNYDDDISSQGTMDSIAATRGYLFDINEFDKHERVEKWLDECNDDMGMTGTGTWTGVNELDPSSNTNGPNVDVHLALHLTNLLPIDIECSIDNVEKNYLKPNQLNLITSGNKYSTLVFTIPYYDNIKWISEPIDLKVEGKGDYNERLVILHGSASANSQKILRMVLRVDTFHESYDLLLYSPFWILNRTELQLEFQIENSRTCVQVTEIPFLVCPEKFESEASNKTQGQLRLYGIGQEDNTTLWSENFSLDVIKSTGMAFCRVPNGRTYMVCVYIETSSFGLTKIVTFSPPIVIINKLAIGIEVIETVPDKEQDEWISVNYEQIIPFWPQYVKYGLMRVRYTHNRVATSSPFTIHQKNRTLLRMNDEKHPTILVEISVTDRDGVKVIFNDYNIDDASRLVNRSKDDLISFSQVNDV</sequence>
<proteinExistence type="inferred from homology"/>
<evidence type="ECO:0000313" key="7">
    <source>
        <dbReference type="Proteomes" id="UP000663848"/>
    </source>
</evidence>
<evidence type="ECO:0000313" key="6">
    <source>
        <dbReference type="EMBL" id="CAF4553537.1"/>
    </source>
</evidence>
<reference evidence="6" key="1">
    <citation type="submission" date="2021-02" db="EMBL/GenBank/DDBJ databases">
        <authorList>
            <person name="Nowell W R."/>
        </authorList>
    </citation>
    <scope>NUCLEOTIDE SEQUENCE</scope>
</reference>
<dbReference type="Proteomes" id="UP000663862">
    <property type="component" value="Unassembled WGS sequence"/>
</dbReference>
<dbReference type="EMBL" id="CAJOBQ010001460">
    <property type="protein sequence ID" value="CAF4489333.1"/>
    <property type="molecule type" value="Genomic_DNA"/>
</dbReference>
<dbReference type="Proteomes" id="UP000663851">
    <property type="component" value="Unassembled WGS sequence"/>
</dbReference>
<dbReference type="GO" id="GO:0045053">
    <property type="term" value="P:protein retention in Golgi apparatus"/>
    <property type="evidence" value="ECO:0007669"/>
    <property type="project" value="TreeGrafter"/>
</dbReference>
<protein>
    <recommendedName>
        <fullName evidence="3">Vacuolar protein sorting-associated protein 13 VPS13 adaptor binding domain-containing protein</fullName>
    </recommendedName>
</protein>
<feature type="domain" description="Vacuolar protein sorting-associated protein 13 VPS13 adaptor binding" evidence="3">
    <location>
        <begin position="323"/>
        <end position="634"/>
    </location>
</feature>
<gene>
    <name evidence="4" type="ORF">HFQ381_LOCUS19734</name>
    <name evidence="6" type="ORF">QYT958_LOCUS8480</name>
    <name evidence="5" type="ORF">TSG867_LOCUS20186</name>
</gene>
<dbReference type="InterPro" id="IPR026847">
    <property type="entry name" value="VPS13"/>
</dbReference>
<name>A0A820Z0Q1_9BILA</name>
<dbReference type="InterPro" id="IPR009543">
    <property type="entry name" value="VPS13_VAB"/>
</dbReference>
<evidence type="ECO:0000256" key="2">
    <source>
        <dbReference type="SAM" id="MobiDB-lite"/>
    </source>
</evidence>
<dbReference type="PANTHER" id="PTHR16166">
    <property type="entry name" value="VACUOLAR PROTEIN SORTING-ASSOCIATED PROTEIN VPS13"/>
    <property type="match status" value="1"/>
</dbReference>
<dbReference type="GO" id="GO:0006623">
    <property type="term" value="P:protein targeting to vacuole"/>
    <property type="evidence" value="ECO:0007669"/>
    <property type="project" value="TreeGrafter"/>
</dbReference>
<evidence type="ECO:0000256" key="1">
    <source>
        <dbReference type="ARBA" id="ARBA00006545"/>
    </source>
</evidence>
<comment type="caution">
    <text evidence="6">The sequence shown here is derived from an EMBL/GenBank/DDBJ whole genome shotgun (WGS) entry which is preliminary data.</text>
</comment>
<comment type="similarity">
    <text evidence="1">Belongs to the VPS13 family.</text>
</comment>
<evidence type="ECO:0000259" key="3">
    <source>
        <dbReference type="Pfam" id="PF25036"/>
    </source>
</evidence>
<dbReference type="Proteomes" id="UP000663848">
    <property type="component" value="Unassembled WGS sequence"/>
</dbReference>
<evidence type="ECO:0000313" key="5">
    <source>
        <dbReference type="EMBL" id="CAF4489333.1"/>
    </source>
</evidence>
<dbReference type="Pfam" id="PF25036">
    <property type="entry name" value="VPS13_VAB"/>
    <property type="match status" value="1"/>
</dbReference>
<organism evidence="6 7">
    <name type="scientific">Rotaria socialis</name>
    <dbReference type="NCBI Taxonomy" id="392032"/>
    <lineage>
        <taxon>Eukaryota</taxon>
        <taxon>Metazoa</taxon>
        <taxon>Spiralia</taxon>
        <taxon>Gnathifera</taxon>
        <taxon>Rotifera</taxon>
        <taxon>Eurotatoria</taxon>
        <taxon>Bdelloidea</taxon>
        <taxon>Philodinida</taxon>
        <taxon>Philodinidae</taxon>
        <taxon>Rotaria</taxon>
    </lineage>
</organism>
<dbReference type="PANTHER" id="PTHR16166:SF93">
    <property type="entry name" value="INTERMEMBRANE LIPID TRANSFER PROTEIN VPS13"/>
    <property type="match status" value="1"/>
</dbReference>
<feature type="region of interest" description="Disordered" evidence="2">
    <location>
        <begin position="105"/>
        <end position="128"/>
    </location>
</feature>
<dbReference type="AlphaFoldDB" id="A0A820Z0Q1"/>
<dbReference type="EMBL" id="CAJOBO010001626">
    <property type="protein sequence ID" value="CAF4395932.1"/>
    <property type="molecule type" value="Genomic_DNA"/>
</dbReference>
<feature type="compositionally biased region" description="Low complexity" evidence="2">
    <location>
        <begin position="105"/>
        <end position="115"/>
    </location>
</feature>